<dbReference type="InterPro" id="IPR036291">
    <property type="entry name" value="NAD(P)-bd_dom_sf"/>
</dbReference>
<evidence type="ECO:0000313" key="4">
    <source>
        <dbReference type="Proteomes" id="UP000054342"/>
    </source>
</evidence>
<dbReference type="Proteomes" id="UP000054342">
    <property type="component" value="Unassembled WGS sequence"/>
</dbReference>
<evidence type="ECO:0000256" key="2">
    <source>
        <dbReference type="ARBA" id="ARBA00023002"/>
    </source>
</evidence>
<dbReference type="PRINTS" id="PR00081">
    <property type="entry name" value="GDHRDH"/>
</dbReference>
<dbReference type="GO" id="GO:0016616">
    <property type="term" value="F:oxidoreductase activity, acting on the CH-OH group of donors, NAD or NADP as acceptor"/>
    <property type="evidence" value="ECO:0007669"/>
    <property type="project" value="UniProtKB-ARBA"/>
</dbReference>
<dbReference type="PANTHER" id="PTHR43008:SF4">
    <property type="entry name" value="CHAIN DEHYDROGENASE, PUTATIVE (AFU_ORTHOLOGUE AFUA_4G08710)-RELATED"/>
    <property type="match status" value="1"/>
</dbReference>
<dbReference type="GO" id="GO:0050664">
    <property type="term" value="F:oxidoreductase activity, acting on NAD(P)H, oxygen as acceptor"/>
    <property type="evidence" value="ECO:0007669"/>
    <property type="project" value="TreeGrafter"/>
</dbReference>
<name>A0A0D2EP48_9EURO</name>
<accession>A0A0D2EP48</accession>
<proteinExistence type="inferred from homology"/>
<reference evidence="3 4" key="1">
    <citation type="submission" date="2015-01" db="EMBL/GenBank/DDBJ databases">
        <title>The Genome Sequence of Exophiala xenobiotica CBS118157.</title>
        <authorList>
            <consortium name="The Broad Institute Genomics Platform"/>
            <person name="Cuomo C."/>
            <person name="de Hoog S."/>
            <person name="Gorbushina A."/>
            <person name="Stielow B."/>
            <person name="Teixiera M."/>
            <person name="Abouelleil A."/>
            <person name="Chapman S.B."/>
            <person name="Priest M."/>
            <person name="Young S.K."/>
            <person name="Wortman J."/>
            <person name="Nusbaum C."/>
            <person name="Birren B."/>
        </authorList>
    </citation>
    <scope>NUCLEOTIDE SEQUENCE [LARGE SCALE GENOMIC DNA]</scope>
    <source>
        <strain evidence="3 4">CBS 118157</strain>
    </source>
</reference>
<dbReference type="InterPro" id="IPR002347">
    <property type="entry name" value="SDR_fam"/>
</dbReference>
<dbReference type="SUPFAM" id="SSF51735">
    <property type="entry name" value="NAD(P)-binding Rossmann-fold domains"/>
    <property type="match status" value="1"/>
</dbReference>
<gene>
    <name evidence="3" type="ORF">PV05_11247</name>
</gene>
<keyword evidence="4" id="KW-1185">Reference proteome</keyword>
<evidence type="ECO:0000313" key="3">
    <source>
        <dbReference type="EMBL" id="KIW49579.1"/>
    </source>
</evidence>
<dbReference type="EMBL" id="KN847323">
    <property type="protein sequence ID" value="KIW49579.1"/>
    <property type="molecule type" value="Genomic_DNA"/>
</dbReference>
<dbReference type="OrthoDB" id="47007at2759"/>
<organism evidence="3 4">
    <name type="scientific">Exophiala xenobiotica</name>
    <dbReference type="NCBI Taxonomy" id="348802"/>
    <lineage>
        <taxon>Eukaryota</taxon>
        <taxon>Fungi</taxon>
        <taxon>Dikarya</taxon>
        <taxon>Ascomycota</taxon>
        <taxon>Pezizomycotina</taxon>
        <taxon>Eurotiomycetes</taxon>
        <taxon>Chaetothyriomycetidae</taxon>
        <taxon>Chaetothyriales</taxon>
        <taxon>Herpotrichiellaceae</taxon>
        <taxon>Exophiala</taxon>
    </lineage>
</organism>
<dbReference type="GeneID" id="25333155"/>
<protein>
    <submittedName>
        <fullName evidence="3">Uncharacterized protein</fullName>
    </submittedName>
</protein>
<keyword evidence="2" id="KW-0560">Oxidoreductase</keyword>
<comment type="similarity">
    <text evidence="1">Belongs to the short-chain dehydrogenases/reductases (SDR) family.</text>
</comment>
<dbReference type="PANTHER" id="PTHR43008">
    <property type="entry name" value="BENZIL REDUCTASE"/>
    <property type="match status" value="1"/>
</dbReference>
<dbReference type="Pfam" id="PF00106">
    <property type="entry name" value="adh_short"/>
    <property type="match status" value="1"/>
</dbReference>
<dbReference type="RefSeq" id="XP_013310163.1">
    <property type="nucleotide sequence ID" value="XM_013454709.1"/>
</dbReference>
<dbReference type="Gene3D" id="3.40.50.720">
    <property type="entry name" value="NAD(P)-binding Rossmann-like Domain"/>
    <property type="match status" value="1"/>
</dbReference>
<dbReference type="HOGENOM" id="CLU_1695491_0_0_1"/>
<dbReference type="STRING" id="348802.A0A0D2EP48"/>
<evidence type="ECO:0000256" key="1">
    <source>
        <dbReference type="ARBA" id="ARBA00006484"/>
    </source>
</evidence>
<dbReference type="AlphaFoldDB" id="A0A0D2EP48"/>
<sequence length="155" mass="15962">MATSAIQPVIGVQHMADRSALLERSTIPQMVFSDGSISSLIPPPKTATSGRVRGDVFSITGNAVVTGGCGGLGLQAARALLEQGCSGIALLDLDPSVAQAQACQMFQEFPLAKVITKAIDVTNADNVATIMSEARTELGSIDIVLCFAGVVCTEP</sequence>